<sequence length="106" mass="11946">MLYIERGEDGKIVALHKTPITQDAEQKPLMDTEVLAFLNESGAWGESLAFSDAATVRVIEDLVDLLVRKNVINFTELPEQAQQRIKTRQSLREKISASDLLVHDII</sequence>
<dbReference type="Proteomes" id="UP000306416">
    <property type="component" value="Unassembled WGS sequence"/>
</dbReference>
<evidence type="ECO:0000313" key="2">
    <source>
        <dbReference type="Proteomes" id="UP000306416"/>
    </source>
</evidence>
<organism evidence="1 2">
    <name type="scientific">Geomonas terrae</name>
    <dbReference type="NCBI Taxonomy" id="2562681"/>
    <lineage>
        <taxon>Bacteria</taxon>
        <taxon>Pseudomonadati</taxon>
        <taxon>Thermodesulfobacteriota</taxon>
        <taxon>Desulfuromonadia</taxon>
        <taxon>Geobacterales</taxon>
        <taxon>Geobacteraceae</taxon>
        <taxon>Geomonas</taxon>
    </lineage>
</organism>
<accession>A0A4S1CAL1</accession>
<proteinExistence type="predicted"/>
<gene>
    <name evidence="1" type="ORF">E4633_19360</name>
</gene>
<reference evidence="1 2" key="1">
    <citation type="submission" date="2019-04" db="EMBL/GenBank/DDBJ databases">
        <title>Geobacter oryzae sp. nov., ferric-reducing bacteria isolated from paddy soil.</title>
        <authorList>
            <person name="Xu Z."/>
            <person name="Masuda Y."/>
            <person name="Itoh H."/>
            <person name="Senoo K."/>
        </authorList>
    </citation>
    <scope>NUCLEOTIDE SEQUENCE [LARGE SCALE GENOMIC DNA]</scope>
    <source>
        <strain evidence="1 2">Red111</strain>
    </source>
</reference>
<evidence type="ECO:0008006" key="3">
    <source>
        <dbReference type="Google" id="ProtNLM"/>
    </source>
</evidence>
<dbReference type="RefSeq" id="WP_135872818.1">
    <property type="nucleotide sequence ID" value="NZ_SRSC01000005.1"/>
</dbReference>
<dbReference type="AlphaFoldDB" id="A0A4S1CAL1"/>
<protein>
    <recommendedName>
        <fullName evidence="3">Tryptophan synthase subunit beta like protein</fullName>
    </recommendedName>
</protein>
<comment type="caution">
    <text evidence="1">The sequence shown here is derived from an EMBL/GenBank/DDBJ whole genome shotgun (WGS) entry which is preliminary data.</text>
</comment>
<dbReference type="EMBL" id="SRSC01000005">
    <property type="protein sequence ID" value="TGU70347.1"/>
    <property type="molecule type" value="Genomic_DNA"/>
</dbReference>
<name>A0A4S1CAL1_9BACT</name>
<keyword evidence="2" id="KW-1185">Reference proteome</keyword>
<evidence type="ECO:0000313" key="1">
    <source>
        <dbReference type="EMBL" id="TGU70347.1"/>
    </source>
</evidence>